<evidence type="ECO:0000256" key="1">
    <source>
        <dbReference type="SAM" id="SignalP"/>
    </source>
</evidence>
<evidence type="ECO:0000313" key="3">
    <source>
        <dbReference type="Proteomes" id="UP001634393"/>
    </source>
</evidence>
<keyword evidence="1" id="KW-0732">Signal</keyword>
<dbReference type="AlphaFoldDB" id="A0ABD3SM42"/>
<accession>A0ABD3SM42</accession>
<dbReference type="EMBL" id="JBJXBP010000006">
    <property type="protein sequence ID" value="KAL3825651.1"/>
    <property type="molecule type" value="Genomic_DNA"/>
</dbReference>
<protein>
    <submittedName>
        <fullName evidence="2">Uncharacterized protein</fullName>
    </submittedName>
</protein>
<reference evidence="2 3" key="1">
    <citation type="submission" date="2024-12" db="EMBL/GenBank/DDBJ databases">
        <title>The unique morphological basis and parallel evolutionary history of personate flowers in Penstemon.</title>
        <authorList>
            <person name="Depatie T.H."/>
            <person name="Wessinger C.A."/>
        </authorList>
    </citation>
    <scope>NUCLEOTIDE SEQUENCE [LARGE SCALE GENOMIC DNA]</scope>
    <source>
        <strain evidence="2">WTNN_2</strain>
        <tissue evidence="2">Leaf</tissue>
    </source>
</reference>
<dbReference type="Proteomes" id="UP001634393">
    <property type="component" value="Unassembled WGS sequence"/>
</dbReference>
<evidence type="ECO:0000313" key="2">
    <source>
        <dbReference type="EMBL" id="KAL3825651.1"/>
    </source>
</evidence>
<sequence>MGIGLEGFAWMVLLCSSCIKRSEVDPCGILAPPQAGPSILATTGGGATFFGMSSRAPLKNKESPPFLFFFLDAAGDAILFCGMSPIAF</sequence>
<organism evidence="2 3">
    <name type="scientific">Penstemon smallii</name>
    <dbReference type="NCBI Taxonomy" id="265156"/>
    <lineage>
        <taxon>Eukaryota</taxon>
        <taxon>Viridiplantae</taxon>
        <taxon>Streptophyta</taxon>
        <taxon>Embryophyta</taxon>
        <taxon>Tracheophyta</taxon>
        <taxon>Spermatophyta</taxon>
        <taxon>Magnoliopsida</taxon>
        <taxon>eudicotyledons</taxon>
        <taxon>Gunneridae</taxon>
        <taxon>Pentapetalae</taxon>
        <taxon>asterids</taxon>
        <taxon>lamiids</taxon>
        <taxon>Lamiales</taxon>
        <taxon>Plantaginaceae</taxon>
        <taxon>Cheloneae</taxon>
        <taxon>Penstemon</taxon>
    </lineage>
</organism>
<feature type="chain" id="PRO_5044808858" evidence="1">
    <location>
        <begin position="25"/>
        <end position="88"/>
    </location>
</feature>
<feature type="signal peptide" evidence="1">
    <location>
        <begin position="1"/>
        <end position="24"/>
    </location>
</feature>
<name>A0ABD3SM42_9LAMI</name>
<comment type="caution">
    <text evidence="2">The sequence shown here is derived from an EMBL/GenBank/DDBJ whole genome shotgun (WGS) entry which is preliminary data.</text>
</comment>
<proteinExistence type="predicted"/>
<keyword evidence="3" id="KW-1185">Reference proteome</keyword>
<gene>
    <name evidence="2" type="ORF">ACJIZ3_021680</name>
</gene>